<gene>
    <name evidence="8" type="ORF">LZZ85_08750</name>
</gene>
<dbReference type="PANTHER" id="PTHR33545">
    <property type="entry name" value="UPF0750 MEMBRANE PROTEIN YITT-RELATED"/>
    <property type="match status" value="1"/>
</dbReference>
<evidence type="ECO:0000256" key="4">
    <source>
        <dbReference type="ARBA" id="ARBA00022989"/>
    </source>
</evidence>
<keyword evidence="4 6" id="KW-1133">Transmembrane helix</keyword>
<keyword evidence="5 6" id="KW-0472">Membrane</keyword>
<dbReference type="Pfam" id="PF10035">
    <property type="entry name" value="DUF2179"/>
    <property type="match status" value="1"/>
</dbReference>
<evidence type="ECO:0000256" key="5">
    <source>
        <dbReference type="ARBA" id="ARBA00023136"/>
    </source>
</evidence>
<feature type="transmembrane region" description="Helical" evidence="6">
    <location>
        <begin position="87"/>
        <end position="107"/>
    </location>
</feature>
<dbReference type="InterPro" id="IPR003740">
    <property type="entry name" value="YitT"/>
</dbReference>
<dbReference type="CDD" id="cd16380">
    <property type="entry name" value="YitT_C"/>
    <property type="match status" value="1"/>
</dbReference>
<evidence type="ECO:0000259" key="7">
    <source>
        <dbReference type="Pfam" id="PF10035"/>
    </source>
</evidence>
<evidence type="ECO:0000256" key="2">
    <source>
        <dbReference type="ARBA" id="ARBA00022475"/>
    </source>
</evidence>
<comment type="caution">
    <text evidence="8">The sequence shown here is derived from an EMBL/GenBank/DDBJ whole genome shotgun (WGS) entry which is preliminary data.</text>
</comment>
<dbReference type="RefSeq" id="WP_237870711.1">
    <property type="nucleotide sequence ID" value="NZ_JAKLTR010000004.1"/>
</dbReference>
<keyword evidence="2" id="KW-1003">Cell membrane</keyword>
<dbReference type="InterPro" id="IPR019264">
    <property type="entry name" value="DUF2179"/>
</dbReference>
<protein>
    <submittedName>
        <fullName evidence="8">YitT family protein</fullName>
    </submittedName>
</protein>
<dbReference type="InterPro" id="IPR015867">
    <property type="entry name" value="N-reg_PII/ATP_PRibTrfase_C"/>
</dbReference>
<keyword evidence="3 6" id="KW-0812">Transmembrane</keyword>
<sequence>MAIRFIRNLREKIILTLGKTEQESTSRYRQAKLSWQKKKAIRGSIRSALLVGLGVLSAGFGLKGFLMPNNFIDGGVTGISLLINAKTQISLSAMIILINIPFLLLGWQQISKGFSIRSIVAISLLALAIVVIPYPIVTNDKLLVAVFGGFFLGAGIGLTIRGGAVIDGTEILAIFLSRRRSLSVGDFILVFNILIFSFAAYLLSPETALYAILTYLAASKTVDFILEGVEEFTGVTIISPRSEEIATFIKQKMGRGLTVYSGRRGFGKRGESDIATDILFTVVTRLEISRLTNEVEKIDPNAFIVMQSIKDTRGGMVKKRPLKE</sequence>
<comment type="subcellular location">
    <subcellularLocation>
        <location evidence="1">Cell membrane</location>
        <topology evidence="1">Multi-pass membrane protein</topology>
    </subcellularLocation>
</comment>
<name>A0ABS9KPW5_9BACT</name>
<keyword evidence="9" id="KW-1185">Reference proteome</keyword>
<feature type="transmembrane region" description="Helical" evidence="6">
    <location>
        <begin position="119"/>
        <end position="136"/>
    </location>
</feature>
<feature type="transmembrane region" description="Helical" evidence="6">
    <location>
        <begin position="181"/>
        <end position="203"/>
    </location>
</feature>
<dbReference type="InterPro" id="IPR051461">
    <property type="entry name" value="UPF0750_membrane"/>
</dbReference>
<evidence type="ECO:0000256" key="3">
    <source>
        <dbReference type="ARBA" id="ARBA00022692"/>
    </source>
</evidence>
<dbReference type="EMBL" id="JAKLTR010000004">
    <property type="protein sequence ID" value="MCG2614368.1"/>
    <property type="molecule type" value="Genomic_DNA"/>
</dbReference>
<accession>A0ABS9KPW5</accession>
<feature type="domain" description="DUF2179" evidence="7">
    <location>
        <begin position="255"/>
        <end position="314"/>
    </location>
</feature>
<evidence type="ECO:0000313" key="9">
    <source>
        <dbReference type="Proteomes" id="UP001165367"/>
    </source>
</evidence>
<dbReference type="Proteomes" id="UP001165367">
    <property type="component" value="Unassembled WGS sequence"/>
</dbReference>
<evidence type="ECO:0000313" key="8">
    <source>
        <dbReference type="EMBL" id="MCG2614368.1"/>
    </source>
</evidence>
<organism evidence="8 9">
    <name type="scientific">Terrimonas ginsenosidimutans</name>
    <dbReference type="NCBI Taxonomy" id="2908004"/>
    <lineage>
        <taxon>Bacteria</taxon>
        <taxon>Pseudomonadati</taxon>
        <taxon>Bacteroidota</taxon>
        <taxon>Chitinophagia</taxon>
        <taxon>Chitinophagales</taxon>
        <taxon>Chitinophagaceae</taxon>
        <taxon>Terrimonas</taxon>
    </lineage>
</organism>
<proteinExistence type="predicted"/>
<dbReference type="Gene3D" id="3.30.70.120">
    <property type="match status" value="1"/>
</dbReference>
<evidence type="ECO:0000256" key="1">
    <source>
        <dbReference type="ARBA" id="ARBA00004651"/>
    </source>
</evidence>
<feature type="transmembrane region" description="Helical" evidence="6">
    <location>
        <begin position="47"/>
        <end position="67"/>
    </location>
</feature>
<evidence type="ECO:0000256" key="6">
    <source>
        <dbReference type="SAM" id="Phobius"/>
    </source>
</evidence>
<feature type="transmembrane region" description="Helical" evidence="6">
    <location>
        <begin position="142"/>
        <end position="160"/>
    </location>
</feature>
<reference evidence="8" key="1">
    <citation type="submission" date="2022-01" db="EMBL/GenBank/DDBJ databases">
        <authorList>
            <person name="Jo J.-H."/>
            <person name="Im W.-T."/>
        </authorList>
    </citation>
    <scope>NUCLEOTIDE SEQUENCE</scope>
    <source>
        <strain evidence="8">NA20</strain>
    </source>
</reference>
<dbReference type="PANTHER" id="PTHR33545:SF3">
    <property type="entry name" value="UPF0750 MEMBRANE PROTEIN YQFU"/>
    <property type="match status" value="1"/>
</dbReference>
<dbReference type="Pfam" id="PF02588">
    <property type="entry name" value="YitT_membrane"/>
    <property type="match status" value="1"/>
</dbReference>
<dbReference type="PIRSF" id="PIRSF006483">
    <property type="entry name" value="Membrane_protein_YitT"/>
    <property type="match status" value="1"/>
</dbReference>